<evidence type="ECO:0008006" key="3">
    <source>
        <dbReference type="Google" id="ProtNLM"/>
    </source>
</evidence>
<name>A0A0F9IXU4_9ZZZZ</name>
<protein>
    <recommendedName>
        <fullName evidence="3">Bacteriophage SP-beta YorD domain-containing protein</fullName>
    </recommendedName>
</protein>
<proteinExistence type="predicted"/>
<comment type="caution">
    <text evidence="2">The sequence shown here is derived from an EMBL/GenBank/DDBJ whole genome shotgun (WGS) entry which is preliminary data.</text>
</comment>
<evidence type="ECO:0000313" key="2">
    <source>
        <dbReference type="EMBL" id="KKL91857.1"/>
    </source>
</evidence>
<feature type="region of interest" description="Disordered" evidence="1">
    <location>
        <begin position="20"/>
        <end position="39"/>
    </location>
</feature>
<dbReference type="AlphaFoldDB" id="A0A0F9IXU4"/>
<accession>A0A0F9IXU4</accession>
<evidence type="ECO:0000256" key="1">
    <source>
        <dbReference type="SAM" id="MobiDB-lite"/>
    </source>
</evidence>
<feature type="compositionally biased region" description="Basic and acidic residues" evidence="1">
    <location>
        <begin position="25"/>
        <end position="37"/>
    </location>
</feature>
<organism evidence="2">
    <name type="scientific">marine sediment metagenome</name>
    <dbReference type="NCBI Taxonomy" id="412755"/>
    <lineage>
        <taxon>unclassified sequences</taxon>
        <taxon>metagenomes</taxon>
        <taxon>ecological metagenomes</taxon>
    </lineage>
</organism>
<sequence length="94" mass="10301">MSLAEVLAWKYLSPGTKDGVQNGVRTRENPDTGKWEIFDWPSKLGSEPTAAQIKKWTAEFDALPTPENELTKAADAATSIAELKTVLKDVIKAL</sequence>
<gene>
    <name evidence="2" type="ORF">LCGC14_1890490</name>
</gene>
<reference evidence="2" key="1">
    <citation type="journal article" date="2015" name="Nature">
        <title>Complex archaea that bridge the gap between prokaryotes and eukaryotes.</title>
        <authorList>
            <person name="Spang A."/>
            <person name="Saw J.H."/>
            <person name="Jorgensen S.L."/>
            <person name="Zaremba-Niedzwiedzka K."/>
            <person name="Martijn J."/>
            <person name="Lind A.E."/>
            <person name="van Eijk R."/>
            <person name="Schleper C."/>
            <person name="Guy L."/>
            <person name="Ettema T.J."/>
        </authorList>
    </citation>
    <scope>NUCLEOTIDE SEQUENCE</scope>
</reference>
<dbReference type="EMBL" id="LAZR01019620">
    <property type="protein sequence ID" value="KKL91857.1"/>
    <property type="molecule type" value="Genomic_DNA"/>
</dbReference>